<feature type="compositionally biased region" description="Basic residues" evidence="1">
    <location>
        <begin position="744"/>
        <end position="756"/>
    </location>
</feature>
<reference evidence="3 4" key="1">
    <citation type="submission" date="2018-09" db="EMBL/GenBank/DDBJ databases">
        <authorList>
            <person name="Wang Z."/>
        </authorList>
    </citation>
    <scope>NUCLEOTIDE SEQUENCE [LARGE SCALE GENOMIC DNA]</scope>
    <source>
        <strain evidence="3 4">ALS 81</strain>
    </source>
</reference>
<dbReference type="Pfam" id="PF17674">
    <property type="entry name" value="HHH_9"/>
    <property type="match status" value="1"/>
</dbReference>
<dbReference type="Gene3D" id="1.10.10.650">
    <property type="entry name" value="RuvA domain 2-like"/>
    <property type="match status" value="1"/>
</dbReference>
<organism evidence="3 4">
    <name type="scientific">Alginatibacterium sediminis</name>
    <dbReference type="NCBI Taxonomy" id="2164068"/>
    <lineage>
        <taxon>Bacteria</taxon>
        <taxon>Pseudomonadati</taxon>
        <taxon>Pseudomonadota</taxon>
        <taxon>Gammaproteobacteria</taxon>
        <taxon>Alteromonadales</taxon>
        <taxon>Alteromonadaceae</taxon>
        <taxon>Alginatibacterium</taxon>
    </lineage>
</organism>
<proteinExistence type="predicted"/>
<dbReference type="Gene3D" id="2.40.50.140">
    <property type="entry name" value="Nucleic acid-binding proteins"/>
    <property type="match status" value="1"/>
</dbReference>
<dbReference type="InterPro" id="IPR010994">
    <property type="entry name" value="RuvA_2-like"/>
</dbReference>
<dbReference type="Gene3D" id="1.10.3500.10">
    <property type="entry name" value="Tex N-terminal region-like"/>
    <property type="match status" value="1"/>
</dbReference>
<dbReference type="Pfam" id="PF16921">
    <property type="entry name" value="Tex_YqgF"/>
    <property type="match status" value="1"/>
</dbReference>
<dbReference type="InterPro" id="IPR055179">
    <property type="entry name" value="Tex-like_central_region"/>
</dbReference>
<dbReference type="InterPro" id="IPR041692">
    <property type="entry name" value="HHH_9"/>
</dbReference>
<dbReference type="Proteomes" id="UP000286482">
    <property type="component" value="Unassembled WGS sequence"/>
</dbReference>
<dbReference type="PROSITE" id="PS50126">
    <property type="entry name" value="S1"/>
    <property type="match status" value="1"/>
</dbReference>
<dbReference type="SUPFAM" id="SSF158832">
    <property type="entry name" value="Tex N-terminal region-like"/>
    <property type="match status" value="1"/>
</dbReference>
<dbReference type="GO" id="GO:0003735">
    <property type="term" value="F:structural constituent of ribosome"/>
    <property type="evidence" value="ECO:0007669"/>
    <property type="project" value="TreeGrafter"/>
</dbReference>
<dbReference type="SMART" id="SM00732">
    <property type="entry name" value="YqgFc"/>
    <property type="match status" value="1"/>
</dbReference>
<dbReference type="SUPFAM" id="SSF53098">
    <property type="entry name" value="Ribonuclease H-like"/>
    <property type="match status" value="1"/>
</dbReference>
<dbReference type="Pfam" id="PF22706">
    <property type="entry name" value="Tex_central_region"/>
    <property type="match status" value="1"/>
</dbReference>
<dbReference type="FunFam" id="1.10.10.650:FF:000001">
    <property type="entry name" value="S1 RNA-binding domain 1"/>
    <property type="match status" value="1"/>
</dbReference>
<dbReference type="GO" id="GO:0006139">
    <property type="term" value="P:nucleobase-containing compound metabolic process"/>
    <property type="evidence" value="ECO:0007669"/>
    <property type="project" value="InterPro"/>
</dbReference>
<dbReference type="CDD" id="cd05685">
    <property type="entry name" value="S1_Tex"/>
    <property type="match status" value="1"/>
</dbReference>
<feature type="region of interest" description="Disordered" evidence="1">
    <location>
        <begin position="731"/>
        <end position="761"/>
    </location>
</feature>
<evidence type="ECO:0000259" key="2">
    <source>
        <dbReference type="PROSITE" id="PS50126"/>
    </source>
</evidence>
<dbReference type="GO" id="GO:0003729">
    <property type="term" value="F:mRNA binding"/>
    <property type="evidence" value="ECO:0007669"/>
    <property type="project" value="UniProtKB-ARBA"/>
</dbReference>
<evidence type="ECO:0000313" key="4">
    <source>
        <dbReference type="Proteomes" id="UP000286482"/>
    </source>
</evidence>
<dbReference type="PANTHER" id="PTHR10724">
    <property type="entry name" value="30S RIBOSOMAL PROTEIN S1"/>
    <property type="match status" value="1"/>
</dbReference>
<dbReference type="InterPro" id="IPR006641">
    <property type="entry name" value="YqgF/RNaseH-like_dom"/>
</dbReference>
<feature type="domain" description="S1 motif" evidence="2">
    <location>
        <begin position="654"/>
        <end position="723"/>
    </location>
</feature>
<evidence type="ECO:0000313" key="3">
    <source>
        <dbReference type="EMBL" id="RKF21472.1"/>
    </source>
</evidence>
<dbReference type="InterPro" id="IPR003029">
    <property type="entry name" value="S1_domain"/>
</dbReference>
<dbReference type="Gene3D" id="3.30.420.140">
    <property type="entry name" value="YqgF/RNase H-like domain"/>
    <property type="match status" value="1"/>
</dbReference>
<dbReference type="FunFam" id="2.40.50.140:FF:000051">
    <property type="entry name" value="RNA-binding transcriptional accessory protein"/>
    <property type="match status" value="1"/>
</dbReference>
<dbReference type="InterPro" id="IPR023323">
    <property type="entry name" value="Tex-like_dom_sf"/>
</dbReference>
<dbReference type="OrthoDB" id="9804714at2"/>
<dbReference type="Pfam" id="PF00575">
    <property type="entry name" value="S1"/>
    <property type="match status" value="1"/>
</dbReference>
<accession>A0A420EL81</accession>
<dbReference type="InterPro" id="IPR012340">
    <property type="entry name" value="NA-bd_OB-fold"/>
</dbReference>
<dbReference type="SUPFAM" id="SSF50249">
    <property type="entry name" value="Nucleic acid-binding proteins"/>
    <property type="match status" value="1"/>
</dbReference>
<dbReference type="InterPro" id="IPR050437">
    <property type="entry name" value="Ribos_protein_bS1-like"/>
</dbReference>
<name>A0A420EL81_9ALTE</name>
<evidence type="ECO:0000256" key="1">
    <source>
        <dbReference type="SAM" id="MobiDB-lite"/>
    </source>
</evidence>
<dbReference type="Pfam" id="PF12836">
    <property type="entry name" value="HHH_3"/>
    <property type="match status" value="1"/>
</dbReference>
<dbReference type="SUPFAM" id="SSF47781">
    <property type="entry name" value="RuvA domain 2-like"/>
    <property type="match status" value="2"/>
</dbReference>
<dbReference type="FunFam" id="1.10.150.310:FF:000001">
    <property type="entry name" value="RNA-binding transcriptional accessory protein"/>
    <property type="match status" value="1"/>
</dbReference>
<dbReference type="InterPro" id="IPR032639">
    <property type="entry name" value="Tex_YqgF"/>
</dbReference>
<keyword evidence="4" id="KW-1185">Reference proteome</keyword>
<dbReference type="InterPro" id="IPR037027">
    <property type="entry name" value="YqgF/RNaseH-like_dom_sf"/>
</dbReference>
<dbReference type="EMBL" id="RAQO01000002">
    <property type="protein sequence ID" value="RKF21472.1"/>
    <property type="molecule type" value="Genomic_DNA"/>
</dbReference>
<dbReference type="Gene3D" id="1.10.150.310">
    <property type="entry name" value="Tex RuvX-like domain-like"/>
    <property type="match status" value="1"/>
</dbReference>
<sequence>MSEHTQFSVKISRQIASEIGCKPQQVEATLALIDEGCTIPFIARYRKEKTGGLDDEQLRTLESRLAYLTEFEQRRVVIIKAIEELGQLDPNLLNKINGASSKTELEDLYLPYKSKRRTKGQIAIEAGLGELAKQLFQNPNQVPELLAKSYLNEKAGFSDVKLVLDGARSILAEQFATDSQLIGKLRKLLEKHASLVSRLVPAKEQEAQKFRDYFDYQELISKLPSHRALALLRGKQAGYLRLKLALPEHLGPQAAIELIANHLQIRSSTNARDSWLTSVVSSCWQTKLSPSLETELIAKLRQRSEQEAISVFAKNLKDLLLAAPAGTKTTLALDPGLRTGVKVAVVDATGKVLDTDTIFPHAPRNQWSQSLSLIEKLVKKHSVELISIGNGTASRETEKLVAEMQSKMGASNLQRVMVSEAGASVYSASKLAAQEFPNMDVTLRGAVSIGRRLQDPLAELVKIDPKAIGVGQYQHDVNQVDLNRQLDTVVEDCVNAVGVELNSASAPLLSHVSGLSASLAENIVAYRDLNGAFSARSQLKKVPRLGPKAFEQAAGFLRIRGAKNPLDNSGVHPEAYPIVKAMQQDSGLKIDELLNNSKQLEQLDLGQYVNDQFGLPTVKDVVAELEKPGRDPRPEFKTASFKDGVETINDLAPNQRLEGVVTNVTNFGAFVDIGVHQDGLVHISMLADGFVKDPHLIVKAGDIVKVTVLEVDIQRKRIALSMRSEVVSAQTVKPSQAPMAKSSTNHRIKAPTKKQSKPTNSAFADAFATLKNSD</sequence>
<dbReference type="InterPro" id="IPR012337">
    <property type="entry name" value="RNaseH-like_sf"/>
</dbReference>
<dbReference type="GO" id="GO:0006412">
    <property type="term" value="P:translation"/>
    <property type="evidence" value="ECO:0007669"/>
    <property type="project" value="TreeGrafter"/>
</dbReference>
<dbReference type="InterPro" id="IPR044146">
    <property type="entry name" value="S1_Tex"/>
</dbReference>
<dbReference type="InterPro" id="IPR018974">
    <property type="entry name" value="Tex-like_N"/>
</dbReference>
<dbReference type="PANTHER" id="PTHR10724:SF10">
    <property type="entry name" value="S1 RNA-BINDING DOMAIN-CONTAINING PROTEIN 1"/>
    <property type="match status" value="1"/>
</dbReference>
<dbReference type="Pfam" id="PF09371">
    <property type="entry name" value="Tex_N"/>
    <property type="match status" value="1"/>
</dbReference>
<dbReference type="GO" id="GO:0005829">
    <property type="term" value="C:cytosol"/>
    <property type="evidence" value="ECO:0007669"/>
    <property type="project" value="TreeGrafter"/>
</dbReference>
<comment type="caution">
    <text evidence="3">The sequence shown here is derived from an EMBL/GenBank/DDBJ whole genome shotgun (WGS) entry which is preliminary data.</text>
</comment>
<dbReference type="InterPro" id="IPR023319">
    <property type="entry name" value="Tex-like_HTH_dom_sf"/>
</dbReference>
<dbReference type="RefSeq" id="WP_120353275.1">
    <property type="nucleotide sequence ID" value="NZ_RAQO01000002.1"/>
</dbReference>
<gene>
    <name evidence="3" type="ORF">DBZ36_02145</name>
</gene>
<dbReference type="SMART" id="SM00316">
    <property type="entry name" value="S1"/>
    <property type="match status" value="1"/>
</dbReference>
<protein>
    <submittedName>
        <fullName evidence="3">RNA-binding transcriptional accessory protein</fullName>
    </submittedName>
</protein>
<dbReference type="AlphaFoldDB" id="A0A420EL81"/>
<dbReference type="FunFam" id="3.30.420.140:FF:000001">
    <property type="entry name" value="RNA-binding transcriptional accessory protein"/>
    <property type="match status" value="1"/>
</dbReference>